<gene>
    <name evidence="1" type="ORF">H8S75_32215</name>
</gene>
<accession>A0ABR7HH97</accession>
<dbReference type="RefSeq" id="WP_187024957.1">
    <property type="nucleotide sequence ID" value="NZ_JACOPB010000054.1"/>
</dbReference>
<evidence type="ECO:0008006" key="3">
    <source>
        <dbReference type="Google" id="ProtNLM"/>
    </source>
</evidence>
<name>A0ABR7HH97_9FIRM</name>
<organism evidence="1 2">
    <name type="scientific">Hungatella hominis</name>
    <dbReference type="NCBI Taxonomy" id="2763050"/>
    <lineage>
        <taxon>Bacteria</taxon>
        <taxon>Bacillati</taxon>
        <taxon>Bacillota</taxon>
        <taxon>Clostridia</taxon>
        <taxon>Lachnospirales</taxon>
        <taxon>Lachnospiraceae</taxon>
        <taxon>Hungatella</taxon>
    </lineage>
</organism>
<protein>
    <recommendedName>
        <fullName evidence="3">DUF2187 domain-containing protein</fullName>
    </recommendedName>
</protein>
<reference evidence="1 2" key="1">
    <citation type="submission" date="2020-08" db="EMBL/GenBank/DDBJ databases">
        <title>Genome public.</title>
        <authorList>
            <person name="Liu C."/>
            <person name="Sun Q."/>
        </authorList>
    </citation>
    <scope>NUCLEOTIDE SEQUENCE [LARGE SCALE GENOMIC DNA]</scope>
    <source>
        <strain evidence="1 2">NSJ-66</strain>
    </source>
</reference>
<proteinExistence type="predicted"/>
<keyword evidence="2" id="KW-1185">Reference proteome</keyword>
<dbReference type="Proteomes" id="UP000634672">
    <property type="component" value="Unassembled WGS sequence"/>
</dbReference>
<sequence length="60" mass="6724">MAKTEYIVHFDDGDSISGRMNATPETVQKIFSVGNFENIGFGPQDKIRQVTSVEIHSHED</sequence>
<evidence type="ECO:0000313" key="1">
    <source>
        <dbReference type="EMBL" id="MBC5712565.1"/>
    </source>
</evidence>
<evidence type="ECO:0000313" key="2">
    <source>
        <dbReference type="Proteomes" id="UP000634672"/>
    </source>
</evidence>
<comment type="caution">
    <text evidence="1">The sequence shown here is derived from an EMBL/GenBank/DDBJ whole genome shotgun (WGS) entry which is preliminary data.</text>
</comment>
<dbReference type="EMBL" id="JACOPB010000054">
    <property type="protein sequence ID" value="MBC5712565.1"/>
    <property type="molecule type" value="Genomic_DNA"/>
</dbReference>